<evidence type="ECO:0000313" key="4">
    <source>
        <dbReference type="Proteomes" id="UP000316167"/>
    </source>
</evidence>
<name>A0A562SJL7_9BACT</name>
<evidence type="ECO:0000259" key="2">
    <source>
        <dbReference type="SMART" id="SM00867"/>
    </source>
</evidence>
<accession>A0A562SJL7</accession>
<evidence type="ECO:0000313" key="3">
    <source>
        <dbReference type="EMBL" id="TWI81348.1"/>
    </source>
</evidence>
<dbReference type="InterPro" id="IPR036761">
    <property type="entry name" value="TTHA0802/YceI-like_sf"/>
</dbReference>
<keyword evidence="1" id="KW-0732">Signal</keyword>
<evidence type="ECO:0000256" key="1">
    <source>
        <dbReference type="SAM" id="SignalP"/>
    </source>
</evidence>
<proteinExistence type="predicted"/>
<gene>
    <name evidence="3" type="ORF">IQ13_2366</name>
</gene>
<reference evidence="3 4" key="1">
    <citation type="journal article" date="2015" name="Stand. Genomic Sci.">
        <title>Genomic Encyclopedia of Bacterial and Archaeal Type Strains, Phase III: the genomes of soil and plant-associated and newly described type strains.</title>
        <authorList>
            <person name="Whitman W.B."/>
            <person name="Woyke T."/>
            <person name="Klenk H.P."/>
            <person name="Zhou Y."/>
            <person name="Lilburn T.G."/>
            <person name="Beck B.J."/>
            <person name="De Vos P."/>
            <person name="Vandamme P."/>
            <person name="Eisen J.A."/>
            <person name="Garrity G."/>
            <person name="Hugenholtz P."/>
            <person name="Kyrpides N.C."/>
        </authorList>
    </citation>
    <scope>NUCLEOTIDE SEQUENCE [LARGE SCALE GENOMIC DNA]</scope>
    <source>
        <strain evidence="3 4">CGMCC 1.7271</strain>
    </source>
</reference>
<dbReference type="AlphaFoldDB" id="A0A562SJL7"/>
<dbReference type="RefSeq" id="WP_144886548.1">
    <property type="nucleotide sequence ID" value="NZ_VLLE01000004.1"/>
</dbReference>
<dbReference type="InterPro" id="IPR007372">
    <property type="entry name" value="Lipid/polyisoprenoid-bd_YceI"/>
</dbReference>
<feature type="domain" description="Lipid/polyisoprenoid-binding YceI-like" evidence="2">
    <location>
        <begin position="22"/>
        <end position="182"/>
    </location>
</feature>
<dbReference type="Gene3D" id="2.40.128.110">
    <property type="entry name" value="Lipid/polyisoprenoid-binding, YceI-like"/>
    <property type="match status" value="1"/>
</dbReference>
<dbReference type="SUPFAM" id="SSF101874">
    <property type="entry name" value="YceI-like"/>
    <property type="match status" value="1"/>
</dbReference>
<dbReference type="PANTHER" id="PTHR34406">
    <property type="entry name" value="PROTEIN YCEI"/>
    <property type="match status" value="1"/>
</dbReference>
<dbReference type="EMBL" id="VLLE01000004">
    <property type="protein sequence ID" value="TWI81348.1"/>
    <property type="molecule type" value="Genomic_DNA"/>
</dbReference>
<dbReference type="SMART" id="SM00867">
    <property type="entry name" value="YceI"/>
    <property type="match status" value="1"/>
</dbReference>
<keyword evidence="4" id="KW-1185">Reference proteome</keyword>
<feature type="signal peptide" evidence="1">
    <location>
        <begin position="1"/>
        <end position="20"/>
    </location>
</feature>
<feature type="chain" id="PRO_5021721857" evidence="1">
    <location>
        <begin position="21"/>
        <end position="188"/>
    </location>
</feature>
<dbReference type="Pfam" id="PF04264">
    <property type="entry name" value="YceI"/>
    <property type="match status" value="1"/>
</dbReference>
<organism evidence="3 4">
    <name type="scientific">Lacibacter cauensis</name>
    <dbReference type="NCBI Taxonomy" id="510947"/>
    <lineage>
        <taxon>Bacteria</taxon>
        <taxon>Pseudomonadati</taxon>
        <taxon>Bacteroidota</taxon>
        <taxon>Chitinophagia</taxon>
        <taxon>Chitinophagales</taxon>
        <taxon>Chitinophagaceae</taxon>
        <taxon>Lacibacter</taxon>
    </lineage>
</organism>
<dbReference type="Proteomes" id="UP000316167">
    <property type="component" value="Unassembled WGS sequence"/>
</dbReference>
<dbReference type="OrthoDB" id="116832at2"/>
<protein>
    <submittedName>
        <fullName evidence="3">YceI-like domain-containing protein</fullName>
    </submittedName>
</protein>
<dbReference type="PANTHER" id="PTHR34406:SF1">
    <property type="entry name" value="PROTEIN YCEI"/>
    <property type="match status" value="1"/>
</dbReference>
<sequence>MKKTVFFIALLLLTAYSLHAQDLQLTRNGQISFFSSTPVEDIKASNNEVSSVLNTKTGSLQFVVLIKGFQFRKAAMQDHFNRKEYLDSDKFPKSEFKGTVSDISKVNFKKDGTYPVTVEGNLTLHGVSNKIKVPGTITVKAGKISAASKFTIKLADYNITVPAIVSSKIAESVEITVNCNYEPYQPKS</sequence>
<comment type="caution">
    <text evidence="3">The sequence shown here is derived from an EMBL/GenBank/DDBJ whole genome shotgun (WGS) entry which is preliminary data.</text>
</comment>